<dbReference type="PANTHER" id="PTHR43133:SF53">
    <property type="entry name" value="ECF RNA POLYMERASE SIGMA-E FACTOR"/>
    <property type="match status" value="1"/>
</dbReference>
<dbReference type="GO" id="GO:0006352">
    <property type="term" value="P:DNA-templated transcription initiation"/>
    <property type="evidence" value="ECO:0007669"/>
    <property type="project" value="InterPro"/>
</dbReference>
<dbReference type="PANTHER" id="PTHR43133">
    <property type="entry name" value="RNA POLYMERASE ECF-TYPE SIGMA FACTO"/>
    <property type="match status" value="1"/>
</dbReference>
<feature type="domain" description="RNA polymerase sigma-70 region 2" evidence="5">
    <location>
        <begin position="37"/>
        <end position="103"/>
    </location>
</feature>
<dbReference type="Proteomes" id="UP000290253">
    <property type="component" value="Unassembled WGS sequence"/>
</dbReference>
<evidence type="ECO:0000256" key="1">
    <source>
        <dbReference type="ARBA" id="ARBA00010641"/>
    </source>
</evidence>
<dbReference type="InterPro" id="IPR013249">
    <property type="entry name" value="RNA_pol_sigma70_r4_t2"/>
</dbReference>
<dbReference type="Gene3D" id="1.10.1740.10">
    <property type="match status" value="1"/>
</dbReference>
<dbReference type="Gene3D" id="1.10.10.10">
    <property type="entry name" value="Winged helix-like DNA-binding domain superfamily/Winged helix DNA-binding domain"/>
    <property type="match status" value="1"/>
</dbReference>
<dbReference type="EMBL" id="SDMK01000002">
    <property type="protein sequence ID" value="RXS95184.1"/>
    <property type="molecule type" value="Genomic_DNA"/>
</dbReference>
<accession>A0A4Q1SD89</accession>
<dbReference type="InterPro" id="IPR014284">
    <property type="entry name" value="RNA_pol_sigma-70_dom"/>
</dbReference>
<dbReference type="OrthoDB" id="9785675at2"/>
<keyword evidence="4" id="KW-0804">Transcription</keyword>
<dbReference type="GO" id="GO:0003677">
    <property type="term" value="F:DNA binding"/>
    <property type="evidence" value="ECO:0007669"/>
    <property type="project" value="InterPro"/>
</dbReference>
<evidence type="ECO:0000256" key="4">
    <source>
        <dbReference type="ARBA" id="ARBA00023163"/>
    </source>
</evidence>
<protein>
    <submittedName>
        <fullName evidence="7">RNA polymerase sigma factor</fullName>
    </submittedName>
</protein>
<reference evidence="7 8" key="1">
    <citation type="journal article" date="2016" name="Int. J. Syst. Evol. Microbiol.">
        <title>Acidipila dinghuensis sp. nov., an acidobacterium isolated from forest soil.</title>
        <authorList>
            <person name="Jiang Y.W."/>
            <person name="Wang J."/>
            <person name="Chen M.H."/>
            <person name="Lv Y.Y."/>
            <person name="Qiu L.H."/>
        </authorList>
    </citation>
    <scope>NUCLEOTIDE SEQUENCE [LARGE SCALE GENOMIC DNA]</scope>
    <source>
        <strain evidence="7 8">DHOF10</strain>
    </source>
</reference>
<organism evidence="7 8">
    <name type="scientific">Silvibacterium dinghuense</name>
    <dbReference type="NCBI Taxonomy" id="1560006"/>
    <lineage>
        <taxon>Bacteria</taxon>
        <taxon>Pseudomonadati</taxon>
        <taxon>Acidobacteriota</taxon>
        <taxon>Terriglobia</taxon>
        <taxon>Terriglobales</taxon>
        <taxon>Acidobacteriaceae</taxon>
        <taxon>Silvibacterium</taxon>
    </lineage>
</organism>
<evidence type="ECO:0000313" key="7">
    <source>
        <dbReference type="EMBL" id="RXS95184.1"/>
    </source>
</evidence>
<dbReference type="RefSeq" id="WP_129208352.1">
    <property type="nucleotide sequence ID" value="NZ_BMGU01000003.1"/>
</dbReference>
<dbReference type="GO" id="GO:0016987">
    <property type="term" value="F:sigma factor activity"/>
    <property type="evidence" value="ECO:0007669"/>
    <property type="project" value="UniProtKB-KW"/>
</dbReference>
<feature type="domain" description="RNA polymerase sigma factor 70 region 4 type 2" evidence="6">
    <location>
        <begin position="138"/>
        <end position="188"/>
    </location>
</feature>
<dbReference type="InterPro" id="IPR036388">
    <property type="entry name" value="WH-like_DNA-bd_sf"/>
</dbReference>
<gene>
    <name evidence="7" type="ORF">ESZ00_11290</name>
</gene>
<evidence type="ECO:0000259" key="5">
    <source>
        <dbReference type="Pfam" id="PF04542"/>
    </source>
</evidence>
<dbReference type="Pfam" id="PF08281">
    <property type="entry name" value="Sigma70_r4_2"/>
    <property type="match status" value="1"/>
</dbReference>
<dbReference type="SUPFAM" id="SSF88946">
    <property type="entry name" value="Sigma2 domain of RNA polymerase sigma factors"/>
    <property type="match status" value="1"/>
</dbReference>
<keyword evidence="2" id="KW-0805">Transcription regulation</keyword>
<dbReference type="NCBIfam" id="TIGR02937">
    <property type="entry name" value="sigma70-ECF"/>
    <property type="match status" value="1"/>
</dbReference>
<proteinExistence type="inferred from homology"/>
<dbReference type="InterPro" id="IPR007627">
    <property type="entry name" value="RNA_pol_sigma70_r2"/>
</dbReference>
<dbReference type="SUPFAM" id="SSF88659">
    <property type="entry name" value="Sigma3 and sigma4 domains of RNA polymerase sigma factors"/>
    <property type="match status" value="1"/>
</dbReference>
<keyword evidence="3" id="KW-0731">Sigma factor</keyword>
<comment type="caution">
    <text evidence="7">The sequence shown here is derived from an EMBL/GenBank/DDBJ whole genome shotgun (WGS) entry which is preliminary data.</text>
</comment>
<keyword evidence="8" id="KW-1185">Reference proteome</keyword>
<evidence type="ECO:0000256" key="2">
    <source>
        <dbReference type="ARBA" id="ARBA00023015"/>
    </source>
</evidence>
<evidence type="ECO:0000256" key="3">
    <source>
        <dbReference type="ARBA" id="ARBA00023082"/>
    </source>
</evidence>
<dbReference type="InterPro" id="IPR013325">
    <property type="entry name" value="RNA_pol_sigma_r2"/>
</dbReference>
<evidence type="ECO:0000259" key="6">
    <source>
        <dbReference type="Pfam" id="PF08281"/>
    </source>
</evidence>
<dbReference type="AlphaFoldDB" id="A0A4Q1SD89"/>
<sequence>MNRPSTGWSSSVPDPDEDLLLQALQAPDGDLRAFEKLVLRYQKRVVANCRGITRDSNNAEDLAQEVLVKVFFGLPGFKRESSFGRWLQRIKINHCLNHLKKQHGRSFVDIGDPDVDTVDELKVKVTAEQLAGAIGDRQIISAVLEAMPNTLRVPLVLCDMDELSYEEVAQSLGIGLSAAKMRIKRAREEFRTRYEKAQSSQATAISR</sequence>
<evidence type="ECO:0000313" key="8">
    <source>
        <dbReference type="Proteomes" id="UP000290253"/>
    </source>
</evidence>
<dbReference type="InterPro" id="IPR013324">
    <property type="entry name" value="RNA_pol_sigma_r3/r4-like"/>
</dbReference>
<dbReference type="CDD" id="cd06171">
    <property type="entry name" value="Sigma70_r4"/>
    <property type="match status" value="1"/>
</dbReference>
<dbReference type="Pfam" id="PF04542">
    <property type="entry name" value="Sigma70_r2"/>
    <property type="match status" value="1"/>
</dbReference>
<dbReference type="InterPro" id="IPR039425">
    <property type="entry name" value="RNA_pol_sigma-70-like"/>
</dbReference>
<comment type="similarity">
    <text evidence="1">Belongs to the sigma-70 factor family. ECF subfamily.</text>
</comment>
<name>A0A4Q1SD89_9BACT</name>